<keyword evidence="2" id="KW-1185">Reference proteome</keyword>
<gene>
    <name evidence="1" type="ORF">H5410_002558</name>
</gene>
<evidence type="ECO:0000313" key="2">
    <source>
        <dbReference type="Proteomes" id="UP000824120"/>
    </source>
</evidence>
<proteinExistence type="predicted"/>
<comment type="caution">
    <text evidence="1">The sequence shown here is derived from an EMBL/GenBank/DDBJ whole genome shotgun (WGS) entry which is preliminary data.</text>
</comment>
<evidence type="ECO:0000313" key="1">
    <source>
        <dbReference type="EMBL" id="KAG5630841.1"/>
    </source>
</evidence>
<organism evidence="1 2">
    <name type="scientific">Solanum commersonii</name>
    <name type="common">Commerson's wild potato</name>
    <name type="synonym">Commerson's nightshade</name>
    <dbReference type="NCBI Taxonomy" id="4109"/>
    <lineage>
        <taxon>Eukaryota</taxon>
        <taxon>Viridiplantae</taxon>
        <taxon>Streptophyta</taxon>
        <taxon>Embryophyta</taxon>
        <taxon>Tracheophyta</taxon>
        <taxon>Spermatophyta</taxon>
        <taxon>Magnoliopsida</taxon>
        <taxon>eudicotyledons</taxon>
        <taxon>Gunneridae</taxon>
        <taxon>Pentapetalae</taxon>
        <taxon>asterids</taxon>
        <taxon>lamiids</taxon>
        <taxon>Solanales</taxon>
        <taxon>Solanaceae</taxon>
        <taxon>Solanoideae</taxon>
        <taxon>Solaneae</taxon>
        <taxon>Solanum</taxon>
    </lineage>
</organism>
<reference evidence="1 2" key="1">
    <citation type="submission" date="2020-09" db="EMBL/GenBank/DDBJ databases">
        <title>De no assembly of potato wild relative species, Solanum commersonii.</title>
        <authorList>
            <person name="Cho K."/>
        </authorList>
    </citation>
    <scope>NUCLEOTIDE SEQUENCE [LARGE SCALE GENOMIC DNA]</scope>
    <source>
        <strain evidence="1">LZ3.2</strain>
        <tissue evidence="1">Leaf</tissue>
    </source>
</reference>
<name>A0A9J6B297_SOLCO</name>
<dbReference type="AlphaFoldDB" id="A0A9J6B297"/>
<sequence>MGAKFKNSSSLTISKYIFPSQLFKTENFDLRQEMLRHEKTNKLTLWKEFIDLYGNKLLTHLKELQNFLVKYTHITISPMMKHILLKLTQTIQQYSGLLNRFGTKIHIDPSYPQAIELKPWYSKYTLF</sequence>
<protein>
    <submittedName>
        <fullName evidence="1">Uncharacterized protein</fullName>
    </submittedName>
</protein>
<accession>A0A9J6B297</accession>
<dbReference type="Proteomes" id="UP000824120">
    <property type="component" value="Chromosome 1"/>
</dbReference>
<dbReference type="EMBL" id="JACXVP010000001">
    <property type="protein sequence ID" value="KAG5630841.1"/>
    <property type="molecule type" value="Genomic_DNA"/>
</dbReference>